<dbReference type="PANTHER" id="PTHR10458:SF2">
    <property type="entry name" value="PEPTIDE DEFORMYLASE, MITOCHONDRIAL"/>
    <property type="match status" value="1"/>
</dbReference>
<dbReference type="Pfam" id="PF01327">
    <property type="entry name" value="Pep_deformylase"/>
    <property type="match status" value="1"/>
</dbReference>
<dbReference type="CDD" id="cd00487">
    <property type="entry name" value="Pep_deformylase"/>
    <property type="match status" value="1"/>
</dbReference>
<evidence type="ECO:0000256" key="2">
    <source>
        <dbReference type="ARBA" id="ARBA00022723"/>
    </source>
</evidence>
<evidence type="ECO:0000256" key="3">
    <source>
        <dbReference type="ARBA" id="ARBA00022801"/>
    </source>
</evidence>
<dbReference type="InterPro" id="IPR036821">
    <property type="entry name" value="Peptide_deformylase_sf"/>
</dbReference>
<proteinExistence type="inferred from homology"/>
<evidence type="ECO:0000256" key="4">
    <source>
        <dbReference type="ARBA" id="ARBA00022917"/>
    </source>
</evidence>
<organism evidence="6">
    <name type="scientific">freshwater metagenome</name>
    <dbReference type="NCBI Taxonomy" id="449393"/>
    <lineage>
        <taxon>unclassified sequences</taxon>
        <taxon>metagenomes</taxon>
        <taxon>ecological metagenomes</taxon>
    </lineage>
</organism>
<dbReference type="InterPro" id="IPR023635">
    <property type="entry name" value="Peptide_deformylase"/>
</dbReference>
<dbReference type="NCBIfam" id="NF001159">
    <property type="entry name" value="PRK00150.1-3"/>
    <property type="match status" value="1"/>
</dbReference>
<dbReference type="GO" id="GO:0042586">
    <property type="term" value="F:peptide deformylase activity"/>
    <property type="evidence" value="ECO:0007669"/>
    <property type="project" value="InterPro"/>
</dbReference>
<evidence type="ECO:0000256" key="1">
    <source>
        <dbReference type="ARBA" id="ARBA00010759"/>
    </source>
</evidence>
<evidence type="ECO:0000256" key="5">
    <source>
        <dbReference type="ARBA" id="ARBA00037114"/>
    </source>
</evidence>
<comment type="function">
    <text evidence="5">Removes the formyl group from the N-terminal Met of newly synthesized proteins.</text>
</comment>
<name>A0A6J6C6D1_9ZZZZ</name>
<protein>
    <submittedName>
        <fullName evidence="6">Unannotated protein</fullName>
    </submittedName>
</protein>
<keyword evidence="4" id="KW-0648">Protein biosynthesis</keyword>
<dbReference type="Gene3D" id="3.90.45.10">
    <property type="entry name" value="Peptide deformylase"/>
    <property type="match status" value="1"/>
</dbReference>
<dbReference type="GO" id="GO:0006412">
    <property type="term" value="P:translation"/>
    <property type="evidence" value="ECO:0007669"/>
    <property type="project" value="UniProtKB-KW"/>
</dbReference>
<keyword evidence="3" id="KW-0378">Hydrolase</keyword>
<sequence>MTILPIRITGDPVLHSKAQEVAEISPEIKALISDMFETMEAAPGVGLAAPQIGVALRIFVYDYEYEEQRLRGVAINPQLEISEIEAGEPDMESESEGCLSIPTERFPLKRAAKGILTALDESGNTYTLEVSGWMARIFQHELDHLDGVLYADRLLEPYASELKQAIEDYGWGVPGISWLPGEDDLEP</sequence>
<dbReference type="AlphaFoldDB" id="A0A6J6C6D1"/>
<dbReference type="PANTHER" id="PTHR10458">
    <property type="entry name" value="PEPTIDE DEFORMYLASE"/>
    <property type="match status" value="1"/>
</dbReference>
<dbReference type="GO" id="GO:0046872">
    <property type="term" value="F:metal ion binding"/>
    <property type="evidence" value="ECO:0007669"/>
    <property type="project" value="UniProtKB-KW"/>
</dbReference>
<accession>A0A6J6C6D1</accession>
<keyword evidence="2" id="KW-0479">Metal-binding</keyword>
<dbReference type="HAMAP" id="MF_00163">
    <property type="entry name" value="Pep_deformylase"/>
    <property type="match status" value="1"/>
</dbReference>
<reference evidence="6" key="1">
    <citation type="submission" date="2020-05" db="EMBL/GenBank/DDBJ databases">
        <authorList>
            <person name="Chiriac C."/>
            <person name="Salcher M."/>
            <person name="Ghai R."/>
            <person name="Kavagutti S V."/>
        </authorList>
    </citation>
    <scope>NUCLEOTIDE SEQUENCE</scope>
</reference>
<comment type="similarity">
    <text evidence="1">Belongs to the polypeptide deformylase family.</text>
</comment>
<dbReference type="PRINTS" id="PR01576">
    <property type="entry name" value="PDEFORMYLASE"/>
</dbReference>
<dbReference type="EMBL" id="CAEZST010000009">
    <property type="protein sequence ID" value="CAB4546624.1"/>
    <property type="molecule type" value="Genomic_DNA"/>
</dbReference>
<dbReference type="SUPFAM" id="SSF56420">
    <property type="entry name" value="Peptide deformylase"/>
    <property type="match status" value="1"/>
</dbReference>
<dbReference type="PIRSF" id="PIRSF004749">
    <property type="entry name" value="Pep_def"/>
    <property type="match status" value="1"/>
</dbReference>
<dbReference type="NCBIfam" id="TIGR00079">
    <property type="entry name" value="pept_deformyl"/>
    <property type="match status" value="1"/>
</dbReference>
<evidence type="ECO:0000313" key="6">
    <source>
        <dbReference type="EMBL" id="CAB4546624.1"/>
    </source>
</evidence>
<gene>
    <name evidence="6" type="ORF">UFOPK1503_00694</name>
</gene>